<dbReference type="EMBL" id="PIQN01000002">
    <property type="protein sequence ID" value="PKA45357.1"/>
    <property type="molecule type" value="Genomic_DNA"/>
</dbReference>
<dbReference type="PROSITE" id="PS51257">
    <property type="entry name" value="PROKAR_LIPOPROTEIN"/>
    <property type="match status" value="1"/>
</dbReference>
<dbReference type="Pfam" id="PF06191">
    <property type="entry name" value="DUF995"/>
    <property type="match status" value="1"/>
</dbReference>
<accession>A0A2N0DGX4</accession>
<gene>
    <name evidence="2" type="ORF">CWR43_00600</name>
</gene>
<feature type="chain" id="PRO_5014631508" evidence="1">
    <location>
        <begin position="25"/>
        <end position="184"/>
    </location>
</feature>
<dbReference type="STRING" id="1041146.GCA_000427985_03228"/>
<reference evidence="2 3" key="1">
    <citation type="submission" date="2017-11" db="EMBL/GenBank/DDBJ databases">
        <authorList>
            <person name="Han C.G."/>
        </authorList>
    </citation>
    <scope>NUCLEOTIDE SEQUENCE [LARGE SCALE GENOMIC DNA]</scope>
    <source>
        <strain evidence="2 3">HCNT1</strain>
    </source>
</reference>
<comment type="caution">
    <text evidence="2">The sequence shown here is derived from an EMBL/GenBank/DDBJ whole genome shotgun (WGS) entry which is preliminary data.</text>
</comment>
<sequence>MTISKSGRARFLRGFRMTTTVAWAASCIAAPAIAAPSKAPGQPTGTRAMTPFEIYALYKNKSWQWDNGAGYMTDAGRQFSAWADGDKGKSWAEGRWVITATGGLCLNATWHSGQGAFPAKTCFSHRIGNGAIYQKREPDGEWYVFRHAEAREDDEAHKLVSTDLVSQQRDSIKTALGAAQLPKQ</sequence>
<reference evidence="2 3" key="2">
    <citation type="submission" date="2017-12" db="EMBL/GenBank/DDBJ databases">
        <title>Genome sequence of Rhizobium sullae HCNT1 isolated from Sulla coronaria nodules and featuring peculiar denitrification phenotypes.</title>
        <authorList>
            <person name="De Diego-Diaz B."/>
            <person name="Treu L."/>
            <person name="Campanaro S."/>
            <person name="Da Silva Duarte V."/>
            <person name="Basaglia M."/>
            <person name="Favaro L."/>
            <person name="Casella S."/>
            <person name="Squartini A."/>
        </authorList>
    </citation>
    <scope>NUCLEOTIDE SEQUENCE [LARGE SCALE GENOMIC DNA]</scope>
    <source>
        <strain evidence="2 3">HCNT1</strain>
    </source>
</reference>
<dbReference type="Proteomes" id="UP000232164">
    <property type="component" value="Unassembled WGS sequence"/>
</dbReference>
<proteinExistence type="predicted"/>
<dbReference type="RefSeq" id="WP_051336724.1">
    <property type="nucleotide sequence ID" value="NZ_CP104144.1"/>
</dbReference>
<organism evidence="2 3">
    <name type="scientific">Rhizobium sullae</name>
    <name type="common">Rhizobium hedysari</name>
    <dbReference type="NCBI Taxonomy" id="50338"/>
    <lineage>
        <taxon>Bacteria</taxon>
        <taxon>Pseudomonadati</taxon>
        <taxon>Pseudomonadota</taxon>
        <taxon>Alphaproteobacteria</taxon>
        <taxon>Hyphomicrobiales</taxon>
        <taxon>Rhizobiaceae</taxon>
        <taxon>Rhizobium/Agrobacterium group</taxon>
        <taxon>Rhizobium</taxon>
    </lineage>
</organism>
<feature type="signal peptide" evidence="1">
    <location>
        <begin position="1"/>
        <end position="24"/>
    </location>
</feature>
<keyword evidence="1" id="KW-0732">Signal</keyword>
<evidence type="ECO:0000313" key="3">
    <source>
        <dbReference type="Proteomes" id="UP000232164"/>
    </source>
</evidence>
<dbReference type="InterPro" id="IPR009337">
    <property type="entry name" value="DUF995"/>
</dbReference>
<name>A0A2N0DGX4_RHISU</name>
<dbReference type="AlphaFoldDB" id="A0A2N0DGX4"/>
<evidence type="ECO:0000256" key="1">
    <source>
        <dbReference type="SAM" id="SignalP"/>
    </source>
</evidence>
<evidence type="ECO:0000313" key="2">
    <source>
        <dbReference type="EMBL" id="PKA45357.1"/>
    </source>
</evidence>
<protein>
    <submittedName>
        <fullName evidence="2">DUF995 domain-containing protein</fullName>
    </submittedName>
</protein>